<keyword evidence="2 5" id="KW-0812">Transmembrane</keyword>
<comment type="caution">
    <text evidence="7">The sequence shown here is derived from an EMBL/GenBank/DDBJ whole genome shotgun (WGS) entry which is preliminary data.</text>
</comment>
<sequence length="266" mass="29820">MEALIASKAIIVFGVFALLFAGERLAGFARQPEQGAEKRNRLIRNVGLWLITVPVSPLIVIPITAFAVSHALWQRPDWWSGADGGLGGLALDILLLDLWIYWMHRAFHRVPFLWRFHEIHHRDGFLDATSAFRFHFAEVILSASVRAAFIIALAMPLSSVIVFETVAAVIVTLHHSNIRLPRWLERPLSFVIITPSIHWVHHHVIRSDTNSNYGTIFSFWDPLFGTRSATQRTANLPIGLDDAGDISLGGLIVQPFRGSGHRMGEE</sequence>
<keyword evidence="3 5" id="KW-1133">Transmembrane helix</keyword>
<reference evidence="7" key="3">
    <citation type="submission" date="2020-09" db="EMBL/GenBank/DDBJ databases">
        <authorList>
            <person name="Sun Q."/>
            <person name="Zhou Y."/>
        </authorList>
    </citation>
    <scope>NUCLEOTIDE SEQUENCE</scope>
    <source>
        <strain evidence="7">CGMCC 1.14984</strain>
    </source>
</reference>
<keyword evidence="4 5" id="KW-0472">Membrane</keyword>
<evidence type="ECO:0000256" key="2">
    <source>
        <dbReference type="ARBA" id="ARBA00022692"/>
    </source>
</evidence>
<evidence type="ECO:0000313" key="10">
    <source>
        <dbReference type="Proteomes" id="UP000818603"/>
    </source>
</evidence>
<dbReference type="AlphaFoldDB" id="A0A8J3A148"/>
<feature type="transmembrane region" description="Helical" evidence="5">
    <location>
        <begin position="149"/>
        <end position="173"/>
    </location>
</feature>
<feature type="transmembrane region" description="Helical" evidence="5">
    <location>
        <begin position="85"/>
        <end position="103"/>
    </location>
</feature>
<dbReference type="EMBL" id="VCJR02000001">
    <property type="protein sequence ID" value="NHK27351.1"/>
    <property type="molecule type" value="Genomic_DNA"/>
</dbReference>
<evidence type="ECO:0000256" key="4">
    <source>
        <dbReference type="ARBA" id="ARBA00023136"/>
    </source>
</evidence>
<protein>
    <submittedName>
        <fullName evidence="7 8">Sterol desaturase</fullName>
    </submittedName>
</protein>
<feature type="domain" description="Fatty acid hydroxylase" evidence="6">
    <location>
        <begin position="92"/>
        <end position="226"/>
    </location>
</feature>
<evidence type="ECO:0000313" key="8">
    <source>
        <dbReference type="EMBL" id="NHK27351.1"/>
    </source>
</evidence>
<name>A0A8J3A148_9PROT</name>
<feature type="transmembrane region" description="Helical" evidence="5">
    <location>
        <begin position="6"/>
        <end position="26"/>
    </location>
</feature>
<dbReference type="GO" id="GO:0016020">
    <property type="term" value="C:membrane"/>
    <property type="evidence" value="ECO:0007669"/>
    <property type="project" value="UniProtKB-SubCell"/>
</dbReference>
<dbReference type="EMBL" id="BMGZ01000001">
    <property type="protein sequence ID" value="GGH95171.1"/>
    <property type="molecule type" value="Genomic_DNA"/>
</dbReference>
<dbReference type="GO" id="GO:0005506">
    <property type="term" value="F:iron ion binding"/>
    <property type="evidence" value="ECO:0007669"/>
    <property type="project" value="InterPro"/>
</dbReference>
<dbReference type="GO" id="GO:0008610">
    <property type="term" value="P:lipid biosynthetic process"/>
    <property type="evidence" value="ECO:0007669"/>
    <property type="project" value="InterPro"/>
</dbReference>
<evidence type="ECO:0000259" key="6">
    <source>
        <dbReference type="Pfam" id="PF04116"/>
    </source>
</evidence>
<dbReference type="Pfam" id="PF04116">
    <property type="entry name" value="FA_hydroxylase"/>
    <property type="match status" value="1"/>
</dbReference>
<dbReference type="PANTHER" id="PTHR11863">
    <property type="entry name" value="STEROL DESATURASE"/>
    <property type="match status" value="1"/>
</dbReference>
<reference evidence="8 10" key="2">
    <citation type="submission" date="2020-02" db="EMBL/GenBank/DDBJ databases">
        <title>Genome sequence of Parvularcula flava strain NH6-79.</title>
        <authorList>
            <person name="Abdul Karim M.H."/>
            <person name="Lam M.Q."/>
            <person name="Chen S.J."/>
            <person name="Yahya A."/>
            <person name="Shahir S."/>
            <person name="Shamsir M.S."/>
            <person name="Chong C.S."/>
        </authorList>
    </citation>
    <scope>NUCLEOTIDE SEQUENCE [LARGE SCALE GENOMIC DNA]</scope>
    <source>
        <strain evidence="8 10">NH6-79</strain>
    </source>
</reference>
<reference evidence="7" key="1">
    <citation type="journal article" date="2014" name="Int. J. Syst. Evol. Microbiol.">
        <title>Complete genome sequence of Corynebacterium casei LMG S-19264T (=DSM 44701T), isolated from a smear-ripened cheese.</title>
        <authorList>
            <consortium name="US DOE Joint Genome Institute (JGI-PGF)"/>
            <person name="Walter F."/>
            <person name="Albersmeier A."/>
            <person name="Kalinowski J."/>
            <person name="Ruckert C."/>
        </authorList>
    </citation>
    <scope>NUCLEOTIDE SEQUENCE</scope>
    <source>
        <strain evidence="7">CGMCC 1.14984</strain>
    </source>
</reference>
<gene>
    <name evidence="8" type="ORF">FF098_005490</name>
    <name evidence="7" type="ORF">GCM10011355_11080</name>
</gene>
<dbReference type="Proteomes" id="UP000621856">
    <property type="component" value="Unassembled WGS sequence"/>
</dbReference>
<evidence type="ECO:0000313" key="7">
    <source>
        <dbReference type="EMBL" id="GGH95171.1"/>
    </source>
</evidence>
<keyword evidence="10" id="KW-1185">Reference proteome</keyword>
<organism evidence="7 9">
    <name type="scientific">Aquisalinus luteolus</name>
    <dbReference type="NCBI Taxonomy" id="1566827"/>
    <lineage>
        <taxon>Bacteria</taxon>
        <taxon>Pseudomonadati</taxon>
        <taxon>Pseudomonadota</taxon>
        <taxon>Alphaproteobacteria</taxon>
        <taxon>Parvularculales</taxon>
        <taxon>Parvularculaceae</taxon>
        <taxon>Aquisalinus</taxon>
    </lineage>
</organism>
<evidence type="ECO:0000313" key="9">
    <source>
        <dbReference type="Proteomes" id="UP000621856"/>
    </source>
</evidence>
<dbReference type="Proteomes" id="UP000818603">
    <property type="component" value="Unassembled WGS sequence"/>
</dbReference>
<accession>A0A8J3A148</accession>
<comment type="subcellular location">
    <subcellularLocation>
        <location evidence="1">Membrane</location>
    </subcellularLocation>
</comment>
<evidence type="ECO:0000256" key="1">
    <source>
        <dbReference type="ARBA" id="ARBA00004370"/>
    </source>
</evidence>
<proteinExistence type="predicted"/>
<dbReference type="InterPro" id="IPR006694">
    <property type="entry name" value="Fatty_acid_hydroxylase"/>
</dbReference>
<feature type="transmembrane region" description="Helical" evidence="5">
    <location>
        <begin position="47"/>
        <end position="73"/>
    </location>
</feature>
<dbReference type="RefSeq" id="WP_155138231.1">
    <property type="nucleotide sequence ID" value="NZ_BMGZ01000001.1"/>
</dbReference>
<evidence type="ECO:0000256" key="5">
    <source>
        <dbReference type="SAM" id="Phobius"/>
    </source>
</evidence>
<evidence type="ECO:0000256" key="3">
    <source>
        <dbReference type="ARBA" id="ARBA00022989"/>
    </source>
</evidence>
<dbReference type="InterPro" id="IPR050307">
    <property type="entry name" value="Sterol_Desaturase_Related"/>
</dbReference>
<dbReference type="GO" id="GO:0016491">
    <property type="term" value="F:oxidoreductase activity"/>
    <property type="evidence" value="ECO:0007669"/>
    <property type="project" value="InterPro"/>
</dbReference>